<evidence type="ECO:0000313" key="8">
    <source>
        <dbReference type="EMBL" id="KAJ5450198.1"/>
    </source>
</evidence>
<gene>
    <name evidence="8" type="ORF">N7458_006647</name>
</gene>
<name>A0AAD6C4R1_9EURO</name>
<dbReference type="Pfam" id="PF20684">
    <property type="entry name" value="Fung_rhodopsin"/>
    <property type="match status" value="1"/>
</dbReference>
<evidence type="ECO:0000259" key="7">
    <source>
        <dbReference type="Pfam" id="PF20684"/>
    </source>
</evidence>
<evidence type="ECO:0000313" key="9">
    <source>
        <dbReference type="Proteomes" id="UP001213681"/>
    </source>
</evidence>
<dbReference type="PANTHER" id="PTHR33048:SF146">
    <property type="entry name" value="INTEGRAL MEMBRANE PROTEIN"/>
    <property type="match status" value="1"/>
</dbReference>
<feature type="transmembrane region" description="Helical" evidence="6">
    <location>
        <begin position="130"/>
        <end position="152"/>
    </location>
</feature>
<keyword evidence="4 6" id="KW-0472">Membrane</keyword>
<accession>A0AAD6C4R1</accession>
<evidence type="ECO:0000256" key="6">
    <source>
        <dbReference type="SAM" id="Phobius"/>
    </source>
</evidence>
<keyword evidence="3 6" id="KW-1133">Transmembrane helix</keyword>
<dbReference type="GO" id="GO:0016020">
    <property type="term" value="C:membrane"/>
    <property type="evidence" value="ECO:0007669"/>
    <property type="project" value="UniProtKB-SubCell"/>
</dbReference>
<reference evidence="8" key="1">
    <citation type="submission" date="2022-12" db="EMBL/GenBank/DDBJ databases">
        <authorList>
            <person name="Petersen C."/>
        </authorList>
    </citation>
    <scope>NUCLEOTIDE SEQUENCE</scope>
    <source>
        <strain evidence="8">IBT 16125</strain>
    </source>
</reference>
<comment type="similarity">
    <text evidence="5">Belongs to the SAT4 family.</text>
</comment>
<dbReference type="AlphaFoldDB" id="A0AAD6C4R1"/>
<dbReference type="InterPro" id="IPR052337">
    <property type="entry name" value="SAT4-like"/>
</dbReference>
<comment type="caution">
    <text evidence="8">The sequence shown here is derived from an EMBL/GenBank/DDBJ whole genome shotgun (WGS) entry which is preliminary data.</text>
</comment>
<feature type="transmembrane region" description="Helical" evidence="6">
    <location>
        <begin position="50"/>
        <end position="73"/>
    </location>
</feature>
<evidence type="ECO:0000256" key="2">
    <source>
        <dbReference type="ARBA" id="ARBA00022692"/>
    </source>
</evidence>
<organism evidence="8 9">
    <name type="scientific">Penicillium daleae</name>
    <dbReference type="NCBI Taxonomy" id="63821"/>
    <lineage>
        <taxon>Eukaryota</taxon>
        <taxon>Fungi</taxon>
        <taxon>Dikarya</taxon>
        <taxon>Ascomycota</taxon>
        <taxon>Pezizomycotina</taxon>
        <taxon>Eurotiomycetes</taxon>
        <taxon>Eurotiomycetidae</taxon>
        <taxon>Eurotiales</taxon>
        <taxon>Aspergillaceae</taxon>
        <taxon>Penicillium</taxon>
    </lineage>
</organism>
<protein>
    <recommendedName>
        <fullName evidence="7">Rhodopsin domain-containing protein</fullName>
    </recommendedName>
</protein>
<evidence type="ECO:0000256" key="5">
    <source>
        <dbReference type="ARBA" id="ARBA00038359"/>
    </source>
</evidence>
<feature type="domain" description="Rhodopsin" evidence="7">
    <location>
        <begin position="34"/>
        <end position="274"/>
    </location>
</feature>
<feature type="transmembrane region" description="Helical" evidence="6">
    <location>
        <begin position="93"/>
        <end position="118"/>
    </location>
</feature>
<dbReference type="Proteomes" id="UP001213681">
    <property type="component" value="Unassembled WGS sequence"/>
</dbReference>
<dbReference type="InterPro" id="IPR049326">
    <property type="entry name" value="Rhodopsin_dom_fungi"/>
</dbReference>
<evidence type="ECO:0000256" key="3">
    <source>
        <dbReference type="ARBA" id="ARBA00022989"/>
    </source>
</evidence>
<evidence type="ECO:0000256" key="1">
    <source>
        <dbReference type="ARBA" id="ARBA00004141"/>
    </source>
</evidence>
<dbReference type="EMBL" id="JAPVEA010000006">
    <property type="protein sequence ID" value="KAJ5450198.1"/>
    <property type="molecule type" value="Genomic_DNA"/>
</dbReference>
<keyword evidence="9" id="KW-1185">Reference proteome</keyword>
<dbReference type="RefSeq" id="XP_056765733.1">
    <property type="nucleotide sequence ID" value="XM_056910029.1"/>
</dbReference>
<comment type="subcellular location">
    <subcellularLocation>
        <location evidence="1">Membrane</location>
        <topology evidence="1">Multi-pass membrane protein</topology>
    </subcellularLocation>
</comment>
<dbReference type="PANTHER" id="PTHR33048">
    <property type="entry name" value="PTH11-LIKE INTEGRAL MEMBRANE PROTEIN (AFU_ORTHOLOGUE AFUA_5G11245)"/>
    <property type="match status" value="1"/>
</dbReference>
<reference evidence="8" key="2">
    <citation type="journal article" date="2023" name="IMA Fungus">
        <title>Comparative genomic study of the Penicillium genus elucidates a diverse pangenome and 15 lateral gene transfer events.</title>
        <authorList>
            <person name="Petersen C."/>
            <person name="Sorensen T."/>
            <person name="Nielsen M.R."/>
            <person name="Sondergaard T.E."/>
            <person name="Sorensen J.L."/>
            <person name="Fitzpatrick D.A."/>
            <person name="Frisvad J.C."/>
            <person name="Nielsen K.L."/>
        </authorList>
    </citation>
    <scope>NUCLEOTIDE SEQUENCE</scope>
    <source>
        <strain evidence="8">IBT 16125</strain>
    </source>
</reference>
<feature type="transmembrane region" description="Helical" evidence="6">
    <location>
        <begin position="177"/>
        <end position="201"/>
    </location>
</feature>
<evidence type="ECO:0000256" key="4">
    <source>
        <dbReference type="ARBA" id="ARBA00023136"/>
    </source>
</evidence>
<sequence>MGLHEKFPAYGGRGPGDLRLGLALGSVATLFMILRVYVRLRVNKFGTTALILSLVAWLLTTITQTFGVISILHGLGNHIEVLVETGALGNYLLYTWITVFFFNMAIPTGKIAVAAFLIEMNAQGNLKIRRSLIAVAVLNIVLNIPQIVLAWFQCTPPNALWDPLRQSQCDHRMSVHYTYFAGAVAALSDFYLAIIPITMLAPLKIDRKLKWGLSFLMGCGIFAGAAAIVRTWAASFILSDDPSYGVGILFRWGEVEEWVVLISMSIPPVWPLFRPFTRRFIKSHGQSRSIPAYKGYNQYTSSRGDLTSGAAGPVITTTISISSTKGASASAEPIRAGSSAGSFSRYDEEEAEIPLTVLSRPSNPEGWVEVSRYKNHPQ</sequence>
<feature type="transmembrane region" description="Helical" evidence="6">
    <location>
        <begin position="20"/>
        <end position="38"/>
    </location>
</feature>
<feature type="transmembrane region" description="Helical" evidence="6">
    <location>
        <begin position="213"/>
        <end position="238"/>
    </location>
</feature>
<keyword evidence="2 6" id="KW-0812">Transmembrane</keyword>
<dbReference type="GeneID" id="81600272"/>
<proteinExistence type="inferred from homology"/>